<feature type="domain" description="Diphosphomevalonate decarboxylase-like N-terminal" evidence="14">
    <location>
        <begin position="16"/>
        <end position="169"/>
    </location>
</feature>
<dbReference type="Gene3D" id="3.30.70.890">
    <property type="entry name" value="GHMP kinase, C-terminal domain"/>
    <property type="match status" value="1"/>
</dbReference>
<dbReference type="KEGG" id="tva:4766077"/>
<keyword evidence="7" id="KW-0756">Sterol biosynthesis</keyword>
<evidence type="ECO:0000259" key="14">
    <source>
        <dbReference type="Pfam" id="PF22700"/>
    </source>
</evidence>
<evidence type="ECO:0000256" key="10">
    <source>
        <dbReference type="ARBA" id="ARBA00023221"/>
    </source>
</evidence>
<dbReference type="AlphaFoldDB" id="A2EGU1"/>
<dbReference type="STRING" id="5722.A2EGU1"/>
<dbReference type="Proteomes" id="UP000001542">
    <property type="component" value="Unassembled WGS sequence"/>
</dbReference>
<dbReference type="InterPro" id="IPR014721">
    <property type="entry name" value="Ribsml_uS5_D2-typ_fold_subgr"/>
</dbReference>
<comment type="similarity">
    <text evidence="1 12">Belongs to the diphosphomevalonate decarboxylase family.</text>
</comment>
<dbReference type="SUPFAM" id="SSF54211">
    <property type="entry name" value="Ribosomal protein S5 domain 2-like"/>
    <property type="match status" value="1"/>
</dbReference>
<gene>
    <name evidence="15" type="ORF">TVAG_302660</name>
</gene>
<dbReference type="Gene3D" id="3.30.230.10">
    <property type="match status" value="1"/>
</dbReference>
<dbReference type="InParanoid" id="A2EGU1"/>
<keyword evidence="8 12" id="KW-0443">Lipid metabolism</keyword>
<dbReference type="VEuPathDB" id="TrichDB:TVAG_302660"/>
<dbReference type="Pfam" id="PF18376">
    <property type="entry name" value="MDD_C"/>
    <property type="match status" value="1"/>
</dbReference>
<protein>
    <recommendedName>
        <fullName evidence="2 12">Diphosphomevalonate decarboxylase</fullName>
        <ecNumber evidence="2 12">4.1.1.33</ecNumber>
    </recommendedName>
</protein>
<dbReference type="EMBL" id="DS113384">
    <property type="protein sequence ID" value="EAY08179.1"/>
    <property type="molecule type" value="Genomic_DNA"/>
</dbReference>
<keyword evidence="4 12" id="KW-0547">Nucleotide-binding</keyword>
<dbReference type="FunCoup" id="A2EGU1">
    <property type="interactions" value="308"/>
</dbReference>
<dbReference type="InterPro" id="IPR041431">
    <property type="entry name" value="Mvd1_C"/>
</dbReference>
<dbReference type="NCBIfam" id="TIGR01240">
    <property type="entry name" value="mevDPdecarb"/>
    <property type="match status" value="1"/>
</dbReference>
<keyword evidence="9" id="KW-1207">Sterol metabolism</keyword>
<evidence type="ECO:0000256" key="4">
    <source>
        <dbReference type="ARBA" id="ARBA00022741"/>
    </source>
</evidence>
<dbReference type="GO" id="GO:0005829">
    <property type="term" value="C:cytosol"/>
    <property type="evidence" value="ECO:0000318"/>
    <property type="project" value="GO_Central"/>
</dbReference>
<dbReference type="InterPro" id="IPR029765">
    <property type="entry name" value="Mev_diP_decarb"/>
</dbReference>
<keyword evidence="16" id="KW-1185">Reference proteome</keyword>
<feature type="domain" description="Mvd1 C-terminal" evidence="13">
    <location>
        <begin position="190"/>
        <end position="323"/>
    </location>
</feature>
<dbReference type="EC" id="4.1.1.33" evidence="2 12"/>
<name>A2EGU1_TRIV3</name>
<dbReference type="GO" id="GO:0005524">
    <property type="term" value="F:ATP binding"/>
    <property type="evidence" value="ECO:0007669"/>
    <property type="project" value="UniProtKB-UniRule"/>
</dbReference>
<comment type="catalytic activity">
    <reaction evidence="12">
        <text>(R)-5-diphosphomevalonate + ATP = isopentenyl diphosphate + ADP + phosphate + CO2</text>
        <dbReference type="Rhea" id="RHEA:23732"/>
        <dbReference type="ChEBI" id="CHEBI:16526"/>
        <dbReference type="ChEBI" id="CHEBI:30616"/>
        <dbReference type="ChEBI" id="CHEBI:43474"/>
        <dbReference type="ChEBI" id="CHEBI:57557"/>
        <dbReference type="ChEBI" id="CHEBI:128769"/>
        <dbReference type="ChEBI" id="CHEBI:456216"/>
        <dbReference type="EC" id="4.1.1.33"/>
    </reaction>
</comment>
<dbReference type="PANTHER" id="PTHR10977">
    <property type="entry name" value="DIPHOSPHOMEVALONATE DECARBOXYLASE"/>
    <property type="match status" value="1"/>
</dbReference>
<reference evidence="15" key="1">
    <citation type="submission" date="2006-10" db="EMBL/GenBank/DDBJ databases">
        <authorList>
            <person name="Amadeo P."/>
            <person name="Zhao Q."/>
            <person name="Wortman J."/>
            <person name="Fraser-Liggett C."/>
            <person name="Carlton J."/>
        </authorList>
    </citation>
    <scope>NUCLEOTIDE SEQUENCE</scope>
    <source>
        <strain evidence="15">G3</strain>
    </source>
</reference>
<sequence length="341" mass="37417">MSTSNPTHTSHAVCTSHPNIALVKYWGKENIPEITPIHGSLSVTLNFGVTTTKAEYSSDDVDHFYLNNKEAEITSRLKTAIDFFNDNGKLHFNITSVNSFPTAAGLASSAAGAAAFVGALASLVGKTNNPITYWMQKGVDLTALARKVSGSGCRSIHGGFVEWVPGTPSESVAKQIADQHQWEDFVVFSVIVSSKKKDVLSTKGMQSTVETVPWIHWRAQEVVPKRISDAKKFINEKDFASLAEIIMRESNELHANCLATFPPIKYLNDESFKVVSAIHQLNDDHKINIAAYSFDAGPNPFVFTTKEHEKAVLDKLHEIGIEESSITRATPCEGITCTYNE</sequence>
<evidence type="ECO:0000256" key="1">
    <source>
        <dbReference type="ARBA" id="ARBA00008831"/>
    </source>
</evidence>
<evidence type="ECO:0000256" key="7">
    <source>
        <dbReference type="ARBA" id="ARBA00023011"/>
    </source>
</evidence>
<evidence type="ECO:0000256" key="5">
    <source>
        <dbReference type="ARBA" id="ARBA00022840"/>
    </source>
</evidence>
<proteinExistence type="inferred from homology"/>
<dbReference type="InterPro" id="IPR005935">
    <property type="entry name" value="Mev_decarb"/>
</dbReference>
<keyword evidence="10" id="KW-0753">Steroid metabolism</keyword>
<evidence type="ECO:0000256" key="12">
    <source>
        <dbReference type="PIRNR" id="PIRNR015950"/>
    </source>
</evidence>
<dbReference type="RefSeq" id="XP_001320402.1">
    <property type="nucleotide sequence ID" value="XM_001320367.1"/>
</dbReference>
<evidence type="ECO:0000313" key="16">
    <source>
        <dbReference type="Proteomes" id="UP000001542"/>
    </source>
</evidence>
<dbReference type="SUPFAM" id="SSF55060">
    <property type="entry name" value="GHMP Kinase, C-terminal domain"/>
    <property type="match status" value="1"/>
</dbReference>
<dbReference type="eggNOG" id="KOG2833">
    <property type="taxonomic scope" value="Eukaryota"/>
</dbReference>
<dbReference type="OrthoDB" id="10253702at2759"/>
<dbReference type="SMR" id="A2EGU1"/>
<dbReference type="GO" id="GO:0004163">
    <property type="term" value="F:diphosphomevalonate decarboxylase activity"/>
    <property type="evidence" value="ECO:0000318"/>
    <property type="project" value="GO_Central"/>
</dbReference>
<evidence type="ECO:0000256" key="9">
    <source>
        <dbReference type="ARBA" id="ARBA00023166"/>
    </source>
</evidence>
<organism evidence="15 16">
    <name type="scientific">Trichomonas vaginalis (strain ATCC PRA-98 / G3)</name>
    <dbReference type="NCBI Taxonomy" id="412133"/>
    <lineage>
        <taxon>Eukaryota</taxon>
        <taxon>Metamonada</taxon>
        <taxon>Parabasalia</taxon>
        <taxon>Trichomonadida</taxon>
        <taxon>Trichomonadidae</taxon>
        <taxon>Trichomonas</taxon>
    </lineage>
</organism>
<dbReference type="FunFam" id="3.30.230.10:FF:000072">
    <property type="entry name" value="Diphosphomevalonate decarboxylase"/>
    <property type="match status" value="1"/>
</dbReference>
<reference evidence="15" key="2">
    <citation type="journal article" date="2007" name="Science">
        <title>Draft genome sequence of the sexually transmitted pathogen Trichomonas vaginalis.</title>
        <authorList>
            <person name="Carlton J.M."/>
            <person name="Hirt R.P."/>
            <person name="Silva J.C."/>
            <person name="Delcher A.L."/>
            <person name="Schatz M."/>
            <person name="Zhao Q."/>
            <person name="Wortman J.R."/>
            <person name="Bidwell S.L."/>
            <person name="Alsmark U.C.M."/>
            <person name="Besteiro S."/>
            <person name="Sicheritz-Ponten T."/>
            <person name="Noel C.J."/>
            <person name="Dacks J.B."/>
            <person name="Foster P.G."/>
            <person name="Simillion C."/>
            <person name="Van de Peer Y."/>
            <person name="Miranda-Saavedra D."/>
            <person name="Barton G.J."/>
            <person name="Westrop G.D."/>
            <person name="Mueller S."/>
            <person name="Dessi D."/>
            <person name="Fiori P.L."/>
            <person name="Ren Q."/>
            <person name="Paulsen I."/>
            <person name="Zhang H."/>
            <person name="Bastida-Corcuera F.D."/>
            <person name="Simoes-Barbosa A."/>
            <person name="Brown M.T."/>
            <person name="Hayes R.D."/>
            <person name="Mukherjee M."/>
            <person name="Okumura C.Y."/>
            <person name="Schneider R."/>
            <person name="Smith A.J."/>
            <person name="Vanacova S."/>
            <person name="Villalvazo M."/>
            <person name="Haas B.J."/>
            <person name="Pertea M."/>
            <person name="Feldblyum T.V."/>
            <person name="Utterback T.R."/>
            <person name="Shu C.L."/>
            <person name="Osoegawa K."/>
            <person name="de Jong P.J."/>
            <person name="Hrdy I."/>
            <person name="Horvathova L."/>
            <person name="Zubacova Z."/>
            <person name="Dolezal P."/>
            <person name="Malik S.B."/>
            <person name="Logsdon J.M. Jr."/>
            <person name="Henze K."/>
            <person name="Gupta A."/>
            <person name="Wang C.C."/>
            <person name="Dunne R.L."/>
            <person name="Upcroft J.A."/>
            <person name="Upcroft P."/>
            <person name="White O."/>
            <person name="Salzberg S.L."/>
            <person name="Tang P."/>
            <person name="Chiu C.-H."/>
            <person name="Lee Y.-S."/>
            <person name="Embley T.M."/>
            <person name="Coombs G.H."/>
            <person name="Mottram J.C."/>
            <person name="Tachezy J."/>
            <person name="Fraser-Liggett C.M."/>
            <person name="Johnson P.J."/>
        </authorList>
    </citation>
    <scope>NUCLEOTIDE SEQUENCE [LARGE SCALE GENOMIC DNA]</scope>
    <source>
        <strain evidence="15">G3</strain>
    </source>
</reference>
<dbReference type="GO" id="GO:0016126">
    <property type="term" value="P:sterol biosynthetic process"/>
    <property type="evidence" value="ECO:0007669"/>
    <property type="project" value="UniProtKB-KW"/>
</dbReference>
<keyword evidence="11 12" id="KW-0456">Lyase</keyword>
<evidence type="ECO:0000259" key="13">
    <source>
        <dbReference type="Pfam" id="PF18376"/>
    </source>
</evidence>
<evidence type="ECO:0000256" key="11">
    <source>
        <dbReference type="ARBA" id="ARBA00023239"/>
    </source>
</evidence>
<dbReference type="InterPro" id="IPR036554">
    <property type="entry name" value="GHMP_kinase_C_sf"/>
</dbReference>
<evidence type="ECO:0000313" key="15">
    <source>
        <dbReference type="EMBL" id="EAY08179.1"/>
    </source>
</evidence>
<accession>A2EGU1</accession>
<evidence type="ECO:0000256" key="6">
    <source>
        <dbReference type="ARBA" id="ARBA00022955"/>
    </source>
</evidence>
<keyword evidence="5 12" id="KW-0067">ATP-binding</keyword>
<keyword evidence="6" id="KW-0752">Steroid biosynthesis</keyword>
<keyword evidence="3" id="KW-0444">Lipid biosynthesis</keyword>
<dbReference type="InterPro" id="IPR020568">
    <property type="entry name" value="Ribosomal_Su5_D2-typ_SF"/>
</dbReference>
<evidence type="ECO:0000256" key="8">
    <source>
        <dbReference type="ARBA" id="ARBA00023098"/>
    </source>
</evidence>
<dbReference type="InterPro" id="IPR053859">
    <property type="entry name" value="MVD-like_N"/>
</dbReference>
<dbReference type="PANTHER" id="PTHR10977:SF3">
    <property type="entry name" value="DIPHOSPHOMEVALONATE DECARBOXYLASE"/>
    <property type="match status" value="1"/>
</dbReference>
<dbReference type="VEuPathDB" id="TrichDB:TVAGG3_0172600"/>
<dbReference type="GO" id="GO:0019287">
    <property type="term" value="P:isopentenyl diphosphate biosynthetic process, mevalonate pathway"/>
    <property type="evidence" value="ECO:0000318"/>
    <property type="project" value="GO_Central"/>
</dbReference>
<dbReference type="PIRSF" id="PIRSF015950">
    <property type="entry name" value="Mev_P_decrbx"/>
    <property type="match status" value="1"/>
</dbReference>
<evidence type="ECO:0000256" key="3">
    <source>
        <dbReference type="ARBA" id="ARBA00022516"/>
    </source>
</evidence>
<evidence type="ECO:0000256" key="2">
    <source>
        <dbReference type="ARBA" id="ARBA00012296"/>
    </source>
</evidence>
<dbReference type="Pfam" id="PF22700">
    <property type="entry name" value="MVD-like_N"/>
    <property type="match status" value="1"/>
</dbReference>